<organism evidence="1 2">
    <name type="scientific">Linderina macrospora</name>
    <dbReference type="NCBI Taxonomy" id="4868"/>
    <lineage>
        <taxon>Eukaryota</taxon>
        <taxon>Fungi</taxon>
        <taxon>Fungi incertae sedis</taxon>
        <taxon>Zoopagomycota</taxon>
        <taxon>Kickxellomycotina</taxon>
        <taxon>Kickxellomycetes</taxon>
        <taxon>Kickxellales</taxon>
        <taxon>Kickxellaceae</taxon>
        <taxon>Linderina</taxon>
    </lineage>
</organism>
<sequence length="252" mass="28982">MSGRSGIPSTPTAKRGNKGDEEENEEEDSDGDNQEIGPPPVMHKRANDDYNGRLQDLEEFTQYLIRKNRSTSKRKKIVTVELEQNAMHVSQLQLEKQLLEAKSAEAAKKISTLEESLSERDQGLKAEKRKLEDELDQQRRDFARDTERLQDEKRRLEKTASELRESLEDTERKLQSKRNECARLEDTIAKQANAQADLESNGRALRAKLEALENKLRARDTHISDLEGNVSERTATVAELEEKLRKEETLRR</sequence>
<keyword evidence="2" id="KW-1185">Reference proteome</keyword>
<feature type="non-terminal residue" evidence="1">
    <location>
        <position position="252"/>
    </location>
</feature>
<reference evidence="1" key="1">
    <citation type="submission" date="2022-07" db="EMBL/GenBank/DDBJ databases">
        <title>Phylogenomic reconstructions and comparative analyses of Kickxellomycotina fungi.</title>
        <authorList>
            <person name="Reynolds N.K."/>
            <person name="Stajich J.E."/>
            <person name="Barry K."/>
            <person name="Grigoriev I.V."/>
            <person name="Crous P."/>
            <person name="Smith M.E."/>
        </authorList>
    </citation>
    <scope>NUCLEOTIDE SEQUENCE</scope>
    <source>
        <strain evidence="1">NRRL 5244</strain>
    </source>
</reference>
<dbReference type="Proteomes" id="UP001150603">
    <property type="component" value="Unassembled WGS sequence"/>
</dbReference>
<protein>
    <submittedName>
        <fullName evidence="1">Uncharacterized protein</fullName>
    </submittedName>
</protein>
<gene>
    <name evidence="1" type="ORF">FBU59_003186</name>
</gene>
<name>A0ACC1J991_9FUNG</name>
<accession>A0ACC1J991</accession>
<evidence type="ECO:0000313" key="1">
    <source>
        <dbReference type="EMBL" id="KAJ1942488.1"/>
    </source>
</evidence>
<evidence type="ECO:0000313" key="2">
    <source>
        <dbReference type="Proteomes" id="UP001150603"/>
    </source>
</evidence>
<dbReference type="EMBL" id="JANBPW010001951">
    <property type="protein sequence ID" value="KAJ1942488.1"/>
    <property type="molecule type" value="Genomic_DNA"/>
</dbReference>
<comment type="caution">
    <text evidence="1">The sequence shown here is derived from an EMBL/GenBank/DDBJ whole genome shotgun (WGS) entry which is preliminary data.</text>
</comment>
<proteinExistence type="predicted"/>